<dbReference type="RefSeq" id="WP_150627717.1">
    <property type="nucleotide sequence ID" value="NZ_CABPSQ010000018.1"/>
</dbReference>
<organism evidence="1 2">
    <name type="scientific">Pandoraea captiosa</name>
    <dbReference type="NCBI Taxonomy" id="2508302"/>
    <lineage>
        <taxon>Bacteria</taxon>
        <taxon>Pseudomonadati</taxon>
        <taxon>Pseudomonadota</taxon>
        <taxon>Betaproteobacteria</taxon>
        <taxon>Burkholderiales</taxon>
        <taxon>Burkholderiaceae</taxon>
        <taxon>Pandoraea</taxon>
    </lineage>
</organism>
<gene>
    <name evidence="1" type="ORF">PCA31118_05106</name>
</gene>
<dbReference type="EMBL" id="CABPSQ010000018">
    <property type="protein sequence ID" value="VVE75961.1"/>
    <property type="molecule type" value="Genomic_DNA"/>
</dbReference>
<dbReference type="AlphaFoldDB" id="A0A5E5AQ73"/>
<proteinExistence type="predicted"/>
<keyword evidence="2" id="KW-1185">Reference proteome</keyword>
<name>A0A5E5AQ73_9BURK</name>
<protein>
    <submittedName>
        <fullName evidence="1">Uncharacterized protein</fullName>
    </submittedName>
</protein>
<accession>A0A5E5AQ73</accession>
<reference evidence="1 2" key="1">
    <citation type="submission" date="2019-08" db="EMBL/GenBank/DDBJ databases">
        <authorList>
            <person name="Peeters C."/>
        </authorList>
    </citation>
    <scope>NUCLEOTIDE SEQUENCE [LARGE SCALE GENOMIC DNA]</scope>
    <source>
        <strain evidence="1 2">LMG 31118</strain>
    </source>
</reference>
<dbReference type="Proteomes" id="UP000414136">
    <property type="component" value="Unassembled WGS sequence"/>
</dbReference>
<dbReference type="OrthoDB" id="9129800at2"/>
<sequence>MPNKALSNAGPVHRRVDGTGAVTRRRSMSFLAKINSISSGLTVVETPEPCLGAVRETFETQFACGGEIAGVCSPPAEFVWSMHSGGVRVLDELNALAALEGNAKHTAPREFYQVGTRRNYNFCSDEGLETLVPIIDSANCGCVTFSQSCGALSLEQLVAAIYEIRSAAEKSSAYAVMFIGHSEREQMPDIRDFCDEYFNVEECEPDPNAHQAFSIASARLRNMYVFGYGKVMCNLRMTDMGYERTFEPFIAKSLLDRLIWKLRASGKSLAEVGSLVDLHKSNVKRRLDEMRPPCKQTIPMSQLEQYIDSLVFDDVDTSNSDLPVDDFD</sequence>
<evidence type="ECO:0000313" key="2">
    <source>
        <dbReference type="Proteomes" id="UP000414136"/>
    </source>
</evidence>
<evidence type="ECO:0000313" key="1">
    <source>
        <dbReference type="EMBL" id="VVE75961.1"/>
    </source>
</evidence>